<accession>A0A383D9E8</accession>
<proteinExistence type="predicted"/>
<name>A0A383D9E8_9ZZZZ</name>
<feature type="non-terminal residue" evidence="1">
    <location>
        <position position="45"/>
    </location>
</feature>
<gene>
    <name evidence="1" type="ORF">METZ01_LOCUS493332</name>
</gene>
<organism evidence="1">
    <name type="scientific">marine metagenome</name>
    <dbReference type="NCBI Taxonomy" id="408172"/>
    <lineage>
        <taxon>unclassified sequences</taxon>
        <taxon>metagenomes</taxon>
        <taxon>ecological metagenomes</taxon>
    </lineage>
</organism>
<dbReference type="EMBL" id="UINC01214997">
    <property type="protein sequence ID" value="SVE40478.1"/>
    <property type="molecule type" value="Genomic_DNA"/>
</dbReference>
<sequence length="45" mass="4919">MLLPRPGNNICRGEIIHNQLATVVVAEVFCHAMAKTDGGRKRIGM</sequence>
<dbReference type="AlphaFoldDB" id="A0A383D9E8"/>
<evidence type="ECO:0000313" key="1">
    <source>
        <dbReference type="EMBL" id="SVE40478.1"/>
    </source>
</evidence>
<reference evidence="1" key="1">
    <citation type="submission" date="2018-05" db="EMBL/GenBank/DDBJ databases">
        <authorList>
            <person name="Lanie J.A."/>
            <person name="Ng W.-L."/>
            <person name="Kazmierczak K.M."/>
            <person name="Andrzejewski T.M."/>
            <person name="Davidsen T.M."/>
            <person name="Wayne K.J."/>
            <person name="Tettelin H."/>
            <person name="Glass J.I."/>
            <person name="Rusch D."/>
            <person name="Podicherti R."/>
            <person name="Tsui H.-C.T."/>
            <person name="Winkler M.E."/>
        </authorList>
    </citation>
    <scope>NUCLEOTIDE SEQUENCE</scope>
</reference>
<protein>
    <submittedName>
        <fullName evidence="1">Uncharacterized protein</fullName>
    </submittedName>
</protein>